<dbReference type="Gene3D" id="2.40.50.140">
    <property type="entry name" value="Nucleic acid-binding proteins"/>
    <property type="match status" value="4"/>
</dbReference>
<dbReference type="PROSITE" id="PS50126">
    <property type="entry name" value="S1"/>
    <property type="match status" value="4"/>
</dbReference>
<evidence type="ECO:0000256" key="4">
    <source>
        <dbReference type="ARBA" id="ARBA00025604"/>
    </source>
</evidence>
<dbReference type="SMART" id="SM00316">
    <property type="entry name" value="S1"/>
    <property type="match status" value="4"/>
</dbReference>
<reference evidence="7 8" key="1">
    <citation type="journal article" date="2016" name="Nat. Commun.">
        <title>Thousands of microbial genomes shed light on interconnected biogeochemical processes in an aquifer system.</title>
        <authorList>
            <person name="Anantharaman K."/>
            <person name="Brown C.T."/>
            <person name="Hug L.A."/>
            <person name="Sharon I."/>
            <person name="Castelle C.J."/>
            <person name="Probst A.J."/>
            <person name="Thomas B.C."/>
            <person name="Singh A."/>
            <person name="Wilkins M.J."/>
            <person name="Karaoz U."/>
            <person name="Brodie E.L."/>
            <person name="Williams K.H."/>
            <person name="Hubbard S.S."/>
            <person name="Banfield J.F."/>
        </authorList>
    </citation>
    <scope>NUCLEOTIDE SEQUENCE [LARGE SCALE GENOMIC DNA]</scope>
</reference>
<comment type="function">
    <text evidence="4">Binds mRNA; thus facilitating recognition of the initiation point. It is needed to translate mRNA with a short Shine-Dalgarno (SD) purine-rich sequence.</text>
</comment>
<organism evidence="7 8">
    <name type="scientific">Candidatus Woykebacteria bacterium RBG_13_40_15</name>
    <dbReference type="NCBI Taxonomy" id="1802593"/>
    <lineage>
        <taxon>Bacteria</taxon>
        <taxon>Candidatus Woykeibacteriota</taxon>
    </lineage>
</organism>
<dbReference type="GO" id="GO:0003729">
    <property type="term" value="F:mRNA binding"/>
    <property type="evidence" value="ECO:0007669"/>
    <property type="project" value="TreeGrafter"/>
</dbReference>
<dbReference type="GO" id="GO:0003735">
    <property type="term" value="F:structural constituent of ribosome"/>
    <property type="evidence" value="ECO:0007669"/>
    <property type="project" value="TreeGrafter"/>
</dbReference>
<dbReference type="GO" id="GO:0006412">
    <property type="term" value="P:translation"/>
    <property type="evidence" value="ECO:0007669"/>
    <property type="project" value="TreeGrafter"/>
</dbReference>
<feature type="domain" description="S1 motif" evidence="6">
    <location>
        <begin position="41"/>
        <end position="105"/>
    </location>
</feature>
<evidence type="ECO:0000313" key="8">
    <source>
        <dbReference type="Proteomes" id="UP000176631"/>
    </source>
</evidence>
<evidence type="ECO:0000256" key="1">
    <source>
        <dbReference type="ARBA" id="ARBA00006767"/>
    </source>
</evidence>
<feature type="domain" description="S1 motif" evidence="6">
    <location>
        <begin position="123"/>
        <end position="185"/>
    </location>
</feature>
<dbReference type="PANTHER" id="PTHR10724:SF7">
    <property type="entry name" value="SMALL RIBOSOMAL SUBUNIT PROTEIN BS1C"/>
    <property type="match status" value="1"/>
</dbReference>
<accession>A0A1G1W5B1</accession>
<dbReference type="InterPro" id="IPR050437">
    <property type="entry name" value="Ribos_protein_bS1-like"/>
</dbReference>
<feature type="domain" description="S1 motif" evidence="6">
    <location>
        <begin position="202"/>
        <end position="271"/>
    </location>
</feature>
<dbReference type="InterPro" id="IPR035104">
    <property type="entry name" value="Ribosomal_protein_S1-like"/>
</dbReference>
<keyword evidence="2" id="KW-0689">Ribosomal protein</keyword>
<dbReference type="AlphaFoldDB" id="A0A1G1W5B1"/>
<dbReference type="EMBL" id="MHCP01000032">
    <property type="protein sequence ID" value="OGY22813.1"/>
    <property type="molecule type" value="Genomic_DNA"/>
</dbReference>
<sequence>MVEPNGKDFKFMFKKEEDASGSKMQELLEKNSITPRLLTKGEKIEGKVLTRLLDSLLVDLGAKAEGVIPLKELEDLESQPKEGDKIVAIVSQTENDSGLTILTLKKGQKEKVWETLQEASDKGDVVDVKGVESNRGGLIVDYNGLRGFIPSAHLTTSAREAIGKKISVKVLEANKNFNRLVFSEKEVAGEIAPKIDLPFKIDDVLTVTISKILPFGLLVALTGGSEGLIHISEISWTRVENITENYKTGQEIKAKVISIDPATGRINLSIKQLEEDPWQKAAKKYKVGETFEKKVSRLTSYGAFVELEKGIEGLLHSSKIPYGRDLKIGDTLKVSIDLFDTEQRRVALRLASEEAAASNKKEEKEAAKIKEEKTAKKEKAKKE</sequence>
<protein>
    <recommendedName>
        <fullName evidence="6">S1 motif domain-containing protein</fullName>
    </recommendedName>
</protein>
<evidence type="ECO:0000259" key="6">
    <source>
        <dbReference type="PROSITE" id="PS50126"/>
    </source>
</evidence>
<name>A0A1G1W5B1_9BACT</name>
<dbReference type="Proteomes" id="UP000176631">
    <property type="component" value="Unassembled WGS sequence"/>
</dbReference>
<proteinExistence type="inferred from homology"/>
<dbReference type="InterPro" id="IPR003029">
    <property type="entry name" value="S1_domain"/>
</dbReference>
<comment type="similarity">
    <text evidence="1">Belongs to the bacterial ribosomal protein bS1 family.</text>
</comment>
<dbReference type="FunFam" id="2.40.50.140:FF:000103">
    <property type="entry name" value="protein RRP5 homolog"/>
    <property type="match status" value="1"/>
</dbReference>
<keyword evidence="3" id="KW-0687">Ribonucleoprotein</keyword>
<feature type="domain" description="S1 motif" evidence="6">
    <location>
        <begin position="288"/>
        <end position="351"/>
    </location>
</feature>
<comment type="caution">
    <text evidence="7">The sequence shown here is derived from an EMBL/GenBank/DDBJ whole genome shotgun (WGS) entry which is preliminary data.</text>
</comment>
<feature type="region of interest" description="Disordered" evidence="5">
    <location>
        <begin position="353"/>
        <end position="383"/>
    </location>
</feature>
<evidence type="ECO:0000313" key="7">
    <source>
        <dbReference type="EMBL" id="OGY22813.1"/>
    </source>
</evidence>
<dbReference type="InterPro" id="IPR012340">
    <property type="entry name" value="NA-bd_OB-fold"/>
</dbReference>
<evidence type="ECO:0000256" key="5">
    <source>
        <dbReference type="SAM" id="MobiDB-lite"/>
    </source>
</evidence>
<gene>
    <name evidence="7" type="ORF">A2172_01620</name>
</gene>
<dbReference type="Pfam" id="PF00575">
    <property type="entry name" value="S1"/>
    <property type="match status" value="3"/>
</dbReference>
<evidence type="ECO:0000256" key="2">
    <source>
        <dbReference type="ARBA" id="ARBA00022980"/>
    </source>
</evidence>
<feature type="compositionally biased region" description="Basic and acidic residues" evidence="5">
    <location>
        <begin position="359"/>
        <end position="383"/>
    </location>
</feature>
<dbReference type="PRINTS" id="PR00681">
    <property type="entry name" value="RIBOSOMALS1"/>
</dbReference>
<dbReference type="SUPFAM" id="SSF50249">
    <property type="entry name" value="Nucleic acid-binding proteins"/>
    <property type="match status" value="4"/>
</dbReference>
<dbReference type="CDD" id="cd04465">
    <property type="entry name" value="S1_RPS1_repeat_ec2_hs2"/>
    <property type="match status" value="1"/>
</dbReference>
<dbReference type="PANTHER" id="PTHR10724">
    <property type="entry name" value="30S RIBOSOMAL PROTEIN S1"/>
    <property type="match status" value="1"/>
</dbReference>
<evidence type="ECO:0000256" key="3">
    <source>
        <dbReference type="ARBA" id="ARBA00023274"/>
    </source>
</evidence>
<dbReference type="STRING" id="1802593.A2172_01620"/>